<dbReference type="OrthoDB" id="5369448at2759"/>
<dbReference type="GeneID" id="19274128"/>
<feature type="compositionally biased region" description="Acidic residues" evidence="1">
    <location>
        <begin position="121"/>
        <end position="145"/>
    </location>
</feature>
<dbReference type="STRING" id="1229662.W3X1L9"/>
<dbReference type="OMA" id="QTHWCKT"/>
<reference evidence="3" key="1">
    <citation type="journal article" date="2015" name="BMC Genomics">
        <title>Genomic and transcriptomic analysis of the endophytic fungus Pestalotiopsis fici reveals its lifestyle and high potential for synthesis of natural products.</title>
        <authorList>
            <person name="Wang X."/>
            <person name="Zhang X."/>
            <person name="Liu L."/>
            <person name="Xiang M."/>
            <person name="Wang W."/>
            <person name="Sun X."/>
            <person name="Che Y."/>
            <person name="Guo L."/>
            <person name="Liu G."/>
            <person name="Guo L."/>
            <person name="Wang C."/>
            <person name="Yin W.B."/>
            <person name="Stadler M."/>
            <person name="Zhang X."/>
            <person name="Liu X."/>
        </authorList>
    </citation>
    <scope>NUCLEOTIDE SEQUENCE [LARGE SCALE GENOMIC DNA]</scope>
    <source>
        <strain evidence="3">W106-1 / CGMCC3.15140</strain>
    </source>
</reference>
<protein>
    <recommendedName>
        <fullName evidence="4">Pathway-specific nitrogen regulator</fullName>
    </recommendedName>
</protein>
<feature type="compositionally biased region" description="Basic and acidic residues" evidence="1">
    <location>
        <begin position="278"/>
        <end position="289"/>
    </location>
</feature>
<feature type="compositionally biased region" description="Polar residues" evidence="1">
    <location>
        <begin position="312"/>
        <end position="325"/>
    </location>
</feature>
<dbReference type="EMBL" id="KI912114">
    <property type="protein sequence ID" value="ETS79262.1"/>
    <property type="molecule type" value="Genomic_DNA"/>
</dbReference>
<evidence type="ECO:0008006" key="4">
    <source>
        <dbReference type="Google" id="ProtNLM"/>
    </source>
</evidence>
<feature type="region of interest" description="Disordered" evidence="1">
    <location>
        <begin position="1"/>
        <end position="401"/>
    </location>
</feature>
<dbReference type="AlphaFoldDB" id="W3X1L9"/>
<evidence type="ECO:0000313" key="3">
    <source>
        <dbReference type="Proteomes" id="UP000030651"/>
    </source>
</evidence>
<feature type="region of interest" description="Disordered" evidence="1">
    <location>
        <begin position="678"/>
        <end position="718"/>
    </location>
</feature>
<sequence length="938" mass="104710">MPRRRRNYDFDIHVDPSCLSEAMEEETRSQPGDLDVVEDAAAPAHEEMHTDAPPEPQADVTAQSDHAADASMVSDVMSSNEERSEALDESHDMNNESVDRSILSHDNDFEADQEQSYVDESVVEEEEDEDEESHYETEAQPEEESVLPSIESDGESQDEDEDEDEEQDLSILDDSNLQDDRTSHRGGSSRRTSGRTEALIQQAARDIVAALGTPRNEEEDDQQELGHDSVVSTHTDISEEQHEPSHLSMTENHEEEQTQAPEMPTTTEEGGDSSSQHGTEEDIFSEKSARSSMGSYDGGSESGKDTTIVDGVSTTTRSPRMSDISQYDYKGDDFVPTIRGNPRPPFRSPSDVRAMQMSSPPPSVFGSVIGSPRPAKRPFPTVSRLGSPSNSAQYSPKNRTPSRFKVKEAPLVLLHVTLLPLRWMWGDIINSFDAEDMSEQAKTLREAWRMLQDRMGDTVCERGILLGHPQNDYEILEERLLEALDLPVRRRARILECGHYLGPANETAIVDDSESEDEYEVTQRPTQRHWCKTCNNEIAYDALYPGKIFRVKVYASNGLMKAGAWDACWKEMERVDVEIEPILEPGVSEELERLLAAQQEREAASHQQIELATNLAHCIEEQIDEQMDRSYEQQPDLIHAQLEIAPPSPETPMADQSSAEERRYLEEELLREIYRQTPAPEMSPEHDTAYQPHPDSYIPPPSQRSPSEEAYERREARRQALQSASFGDLLIQSARVIMQDTRNLFIIGLSLLVLLMALRSPQNTHTDAVVFENKSAVELQEVPITEEVLAVQEVPSALEPVMSYEIGVESIATLSAITSEGIESVETLSVAEPRATPMALPAPEPQEIEPPVVSPVFQSMVTQKTTVKVVETVTETATLKIETVTETETMRVKATVTVTDAPKSTATSSNWSMDLELYGSQASEANVIVDDSMLIEAH</sequence>
<feature type="compositionally biased region" description="Acidic residues" evidence="1">
    <location>
        <begin position="152"/>
        <end position="168"/>
    </location>
</feature>
<gene>
    <name evidence="2" type="ORF">PFICI_09115</name>
</gene>
<proteinExistence type="predicted"/>
<dbReference type="RefSeq" id="XP_007835887.1">
    <property type="nucleotide sequence ID" value="XM_007837696.1"/>
</dbReference>
<accession>W3X1L9</accession>
<feature type="compositionally biased region" description="Basic and acidic residues" evidence="1">
    <location>
        <begin position="236"/>
        <end position="256"/>
    </location>
</feature>
<dbReference type="eggNOG" id="ENOG502SAW3">
    <property type="taxonomic scope" value="Eukaryota"/>
</dbReference>
<dbReference type="KEGG" id="pfy:PFICI_09115"/>
<evidence type="ECO:0000256" key="1">
    <source>
        <dbReference type="SAM" id="MobiDB-lite"/>
    </source>
</evidence>
<dbReference type="HOGENOM" id="CLU_006185_1_0_1"/>
<dbReference type="Proteomes" id="UP000030651">
    <property type="component" value="Unassembled WGS sequence"/>
</dbReference>
<feature type="compositionally biased region" description="Basic and acidic residues" evidence="1">
    <location>
        <begin position="80"/>
        <end position="108"/>
    </location>
</feature>
<keyword evidence="3" id="KW-1185">Reference proteome</keyword>
<dbReference type="InParanoid" id="W3X1L9"/>
<organism evidence="2 3">
    <name type="scientific">Pestalotiopsis fici (strain W106-1 / CGMCC3.15140)</name>
    <dbReference type="NCBI Taxonomy" id="1229662"/>
    <lineage>
        <taxon>Eukaryota</taxon>
        <taxon>Fungi</taxon>
        <taxon>Dikarya</taxon>
        <taxon>Ascomycota</taxon>
        <taxon>Pezizomycotina</taxon>
        <taxon>Sordariomycetes</taxon>
        <taxon>Xylariomycetidae</taxon>
        <taxon>Amphisphaeriales</taxon>
        <taxon>Sporocadaceae</taxon>
        <taxon>Pestalotiopsis</taxon>
    </lineage>
</organism>
<feature type="compositionally biased region" description="Basic and acidic residues" evidence="1">
    <location>
        <begin position="706"/>
        <end position="718"/>
    </location>
</feature>
<feature type="compositionally biased region" description="Polar residues" evidence="1">
    <location>
        <begin position="258"/>
        <end position="277"/>
    </location>
</feature>
<name>W3X1L9_PESFW</name>
<evidence type="ECO:0000313" key="2">
    <source>
        <dbReference type="EMBL" id="ETS79262.1"/>
    </source>
</evidence>
<feature type="compositionally biased region" description="Polar residues" evidence="1">
    <location>
        <begin position="384"/>
        <end position="401"/>
    </location>
</feature>